<feature type="region of interest" description="Disordered" evidence="1">
    <location>
        <begin position="168"/>
        <end position="221"/>
    </location>
</feature>
<dbReference type="AlphaFoldDB" id="A0AAV2SNW5"/>
<keyword evidence="4" id="KW-1185">Reference proteome</keyword>
<keyword evidence="2" id="KW-0812">Transmembrane</keyword>
<feature type="transmembrane region" description="Helical" evidence="2">
    <location>
        <begin position="50"/>
        <end position="70"/>
    </location>
</feature>
<dbReference type="Proteomes" id="UP001497623">
    <property type="component" value="Unassembled WGS sequence"/>
</dbReference>
<sequence length="221" mass="24698">IICRDHESAKDPDGYTIGSAGFWHRFYLLVMVSVFWVTDLLAWVVPPKEIWLPTGILNNLQGVLVFFVFLTHRTKRAALKEQLPKLLKVSNMMINNVDNAQMNINRQNEFLSENLSPSWTKRKGTASLLEVDSNDPSTSADSTGITLISLTRKDSNLLVPNILPETSLSNISKHPTLSHTNQSISSQDHQQNADNVHNLQQAVPDSSTTNDAYLSEEDGNQ</sequence>
<dbReference type="EMBL" id="CAXKWB010107107">
    <property type="protein sequence ID" value="CAL4229562.1"/>
    <property type="molecule type" value="Genomic_DNA"/>
</dbReference>
<gene>
    <name evidence="3" type="ORF">MNOR_LOCUS39692</name>
</gene>
<name>A0AAV2SNW5_MEGNR</name>
<organism evidence="3 4">
    <name type="scientific">Meganyctiphanes norvegica</name>
    <name type="common">Northern krill</name>
    <name type="synonym">Thysanopoda norvegica</name>
    <dbReference type="NCBI Taxonomy" id="48144"/>
    <lineage>
        <taxon>Eukaryota</taxon>
        <taxon>Metazoa</taxon>
        <taxon>Ecdysozoa</taxon>
        <taxon>Arthropoda</taxon>
        <taxon>Crustacea</taxon>
        <taxon>Multicrustacea</taxon>
        <taxon>Malacostraca</taxon>
        <taxon>Eumalacostraca</taxon>
        <taxon>Eucarida</taxon>
        <taxon>Euphausiacea</taxon>
        <taxon>Euphausiidae</taxon>
        <taxon>Meganyctiphanes</taxon>
    </lineage>
</organism>
<protein>
    <submittedName>
        <fullName evidence="3">Uncharacterized protein</fullName>
    </submittedName>
</protein>
<accession>A0AAV2SNW5</accession>
<evidence type="ECO:0000313" key="3">
    <source>
        <dbReference type="EMBL" id="CAL4229562.1"/>
    </source>
</evidence>
<evidence type="ECO:0000256" key="1">
    <source>
        <dbReference type="SAM" id="MobiDB-lite"/>
    </source>
</evidence>
<evidence type="ECO:0000313" key="4">
    <source>
        <dbReference type="Proteomes" id="UP001497623"/>
    </source>
</evidence>
<keyword evidence="2" id="KW-0472">Membrane</keyword>
<evidence type="ECO:0000256" key="2">
    <source>
        <dbReference type="SAM" id="Phobius"/>
    </source>
</evidence>
<feature type="non-terminal residue" evidence="3">
    <location>
        <position position="1"/>
    </location>
</feature>
<comment type="caution">
    <text evidence="3">The sequence shown here is derived from an EMBL/GenBank/DDBJ whole genome shotgun (WGS) entry which is preliminary data.</text>
</comment>
<feature type="compositionally biased region" description="Polar residues" evidence="1">
    <location>
        <begin position="168"/>
        <end position="212"/>
    </location>
</feature>
<feature type="transmembrane region" description="Helical" evidence="2">
    <location>
        <begin position="26"/>
        <end position="44"/>
    </location>
</feature>
<proteinExistence type="predicted"/>
<reference evidence="3 4" key="1">
    <citation type="submission" date="2024-05" db="EMBL/GenBank/DDBJ databases">
        <authorList>
            <person name="Wallberg A."/>
        </authorList>
    </citation>
    <scope>NUCLEOTIDE SEQUENCE [LARGE SCALE GENOMIC DNA]</scope>
</reference>
<keyword evidence="2" id="KW-1133">Transmembrane helix</keyword>